<proteinExistence type="predicted"/>
<evidence type="ECO:0000256" key="1">
    <source>
        <dbReference type="SAM" id="MobiDB-lite"/>
    </source>
</evidence>
<comment type="caution">
    <text evidence="3">The sequence shown here is derived from an EMBL/GenBank/DDBJ whole genome shotgun (WGS) entry which is preliminary data.</text>
</comment>
<dbReference type="EMBL" id="JBHLXJ010000005">
    <property type="protein sequence ID" value="MFC0349287.1"/>
    <property type="molecule type" value="Genomic_DNA"/>
</dbReference>
<gene>
    <name evidence="3" type="primary">mltB</name>
    <name evidence="3" type="ORF">ACFFJH_05680</name>
</gene>
<dbReference type="InterPro" id="IPR043426">
    <property type="entry name" value="MltB-like"/>
</dbReference>
<dbReference type="Gene3D" id="1.10.8.350">
    <property type="entry name" value="Bacterial muramidase"/>
    <property type="match status" value="1"/>
</dbReference>
<dbReference type="NCBIfam" id="TIGR02282">
    <property type="entry name" value="MltB"/>
    <property type="match status" value="1"/>
</dbReference>
<dbReference type="RefSeq" id="WP_390210754.1">
    <property type="nucleotide sequence ID" value="NZ_JBHLXJ010000005.1"/>
</dbReference>
<dbReference type="PANTHER" id="PTHR30163:SF9">
    <property type="entry name" value="MEMBRANE-BOUND LYTIC MUREIN TRANSGLYCOSYLASE B"/>
    <property type="match status" value="1"/>
</dbReference>
<feature type="compositionally biased region" description="Basic residues" evidence="1">
    <location>
        <begin position="17"/>
        <end position="31"/>
    </location>
</feature>
<feature type="domain" description="Transglycosylase SLT" evidence="2">
    <location>
        <begin position="55"/>
        <end position="358"/>
    </location>
</feature>
<reference evidence="3 4" key="1">
    <citation type="submission" date="2024-09" db="EMBL/GenBank/DDBJ databases">
        <authorList>
            <person name="Sun Q."/>
            <person name="Mori K."/>
        </authorList>
    </citation>
    <scope>NUCLEOTIDE SEQUENCE [LARGE SCALE GENOMIC DNA]</scope>
    <source>
        <strain evidence="3 4">CCM 8677</strain>
    </source>
</reference>
<dbReference type="SUPFAM" id="SSF53955">
    <property type="entry name" value="Lysozyme-like"/>
    <property type="match status" value="1"/>
</dbReference>
<protein>
    <submittedName>
        <fullName evidence="3">Lytic murein transglycosylase B</fullName>
    </submittedName>
</protein>
<name>A0ABV6IC83_9BURK</name>
<sequence>MSPIADANPTTPVKKQSSSKKKTHSAKKAAVKNKVTAPKALQSASSEDVHYLEWKEVQDFIEQMQTQYQFDKAQLSAIFAKTRYVESVVQLIKPMPAGKPKNWKVYRARFVENARIDAGVAFWERNAETLNRAETLYGVPAEIIVGLIGVETIYGKNTGNFRAIDALTTLAFSYPETPTKEARMAFFRKELSELLLWTRESAIDVFNVKGSYAGALGLAQFMPSSLRQYAVDFDNDGKINLKESEADAIGSVAHYLVTHGWKKGLPYAFPASLSSEKIDEKHLSAALNQGLKASYTLDELRPLVSTPDENAPRNIKYGLIDLQNGENPTEYWLGTDNFFAITQYNRSYFYAMSVIDLGKVISLARKKSE</sequence>
<feature type="region of interest" description="Disordered" evidence="1">
    <location>
        <begin position="1"/>
        <end position="41"/>
    </location>
</feature>
<dbReference type="PANTHER" id="PTHR30163">
    <property type="entry name" value="MEMBRANE-BOUND LYTIC MUREIN TRANSGLYCOSYLASE B"/>
    <property type="match status" value="1"/>
</dbReference>
<evidence type="ECO:0000313" key="4">
    <source>
        <dbReference type="Proteomes" id="UP001589844"/>
    </source>
</evidence>
<organism evidence="3 4">
    <name type="scientific">Undibacterium danionis</name>
    <dbReference type="NCBI Taxonomy" id="1812100"/>
    <lineage>
        <taxon>Bacteria</taxon>
        <taxon>Pseudomonadati</taxon>
        <taxon>Pseudomonadota</taxon>
        <taxon>Betaproteobacteria</taxon>
        <taxon>Burkholderiales</taxon>
        <taxon>Oxalobacteraceae</taxon>
        <taxon>Undibacterium</taxon>
    </lineage>
</organism>
<keyword evidence="4" id="KW-1185">Reference proteome</keyword>
<dbReference type="Gene3D" id="1.10.530.10">
    <property type="match status" value="1"/>
</dbReference>
<dbReference type="InterPro" id="IPR011757">
    <property type="entry name" value="Lytic_transglycosylase_MltB"/>
</dbReference>
<dbReference type="InterPro" id="IPR031304">
    <property type="entry name" value="SLT_2"/>
</dbReference>
<dbReference type="Proteomes" id="UP001589844">
    <property type="component" value="Unassembled WGS sequence"/>
</dbReference>
<dbReference type="InterPro" id="IPR023346">
    <property type="entry name" value="Lysozyme-like_dom_sf"/>
</dbReference>
<dbReference type="Pfam" id="PF13406">
    <property type="entry name" value="SLT_2"/>
    <property type="match status" value="1"/>
</dbReference>
<evidence type="ECO:0000259" key="2">
    <source>
        <dbReference type="Pfam" id="PF13406"/>
    </source>
</evidence>
<dbReference type="CDD" id="cd13399">
    <property type="entry name" value="Slt35-like"/>
    <property type="match status" value="1"/>
</dbReference>
<evidence type="ECO:0000313" key="3">
    <source>
        <dbReference type="EMBL" id="MFC0349287.1"/>
    </source>
</evidence>
<accession>A0ABV6IC83</accession>